<dbReference type="PaxDb" id="121845-A0A1S3DG51"/>
<comment type="subcellular location">
    <subcellularLocation>
        <location evidence="1">Mitochondrion</location>
    </subcellularLocation>
</comment>
<reference evidence="11" key="1">
    <citation type="submission" date="2025-08" db="UniProtKB">
        <authorList>
            <consortium name="RefSeq"/>
        </authorList>
    </citation>
    <scope>IDENTIFICATION</scope>
</reference>
<evidence type="ECO:0000256" key="3">
    <source>
        <dbReference type="ARBA" id="ARBA00022946"/>
    </source>
</evidence>
<dbReference type="OrthoDB" id="5988811at2759"/>
<organism evidence="10 11">
    <name type="scientific">Diaphorina citri</name>
    <name type="common">Asian citrus psyllid</name>
    <dbReference type="NCBI Taxonomy" id="121845"/>
    <lineage>
        <taxon>Eukaryota</taxon>
        <taxon>Metazoa</taxon>
        <taxon>Ecdysozoa</taxon>
        <taxon>Arthropoda</taxon>
        <taxon>Hexapoda</taxon>
        <taxon>Insecta</taxon>
        <taxon>Pterygota</taxon>
        <taxon>Neoptera</taxon>
        <taxon>Paraneoptera</taxon>
        <taxon>Hemiptera</taxon>
        <taxon>Sternorrhyncha</taxon>
        <taxon>Psylloidea</taxon>
        <taxon>Psyllidae</taxon>
        <taxon>Diaphorininae</taxon>
        <taxon>Diaphorina</taxon>
    </lineage>
</organism>
<gene>
    <name evidence="11" type="primary">LOC103517799</name>
</gene>
<dbReference type="Pfam" id="PF14943">
    <property type="entry name" value="MRP-S26"/>
    <property type="match status" value="1"/>
</dbReference>
<dbReference type="GeneID" id="103517799"/>
<evidence type="ECO:0000256" key="2">
    <source>
        <dbReference type="ARBA" id="ARBA00009672"/>
    </source>
</evidence>
<keyword evidence="4 11" id="KW-0689">Ribosomal protein</keyword>
<evidence type="ECO:0000256" key="1">
    <source>
        <dbReference type="ARBA" id="ARBA00004173"/>
    </source>
</evidence>
<keyword evidence="5" id="KW-0496">Mitochondrion</keyword>
<evidence type="ECO:0000256" key="4">
    <source>
        <dbReference type="ARBA" id="ARBA00022980"/>
    </source>
</evidence>
<dbReference type="OMA" id="WNNQENL"/>
<dbReference type="PANTHER" id="PTHR21035">
    <property type="entry name" value="28S RIBOSOMAL PROTEIN S26, MITOCHONDRIAL"/>
    <property type="match status" value="1"/>
</dbReference>
<dbReference type="GO" id="GO:0005763">
    <property type="term" value="C:mitochondrial small ribosomal subunit"/>
    <property type="evidence" value="ECO:0007669"/>
    <property type="project" value="InterPro"/>
</dbReference>
<keyword evidence="9" id="KW-0175">Coiled coil</keyword>
<comment type="similarity">
    <text evidence="2">Belongs to the mitochondrion-specific ribosomal protein mS26 family.</text>
</comment>
<evidence type="ECO:0000256" key="8">
    <source>
        <dbReference type="ARBA" id="ARBA00035344"/>
    </source>
</evidence>
<dbReference type="InterPro" id="IPR026140">
    <property type="entry name" value="Ribosomal_mS26"/>
</dbReference>
<feature type="coiled-coil region" evidence="9">
    <location>
        <begin position="137"/>
        <end position="166"/>
    </location>
</feature>
<dbReference type="STRING" id="121845.A0A1S3DG51"/>
<name>A0A1S3DG51_DIACI</name>
<keyword evidence="10" id="KW-1185">Reference proteome</keyword>
<evidence type="ECO:0000256" key="5">
    <source>
        <dbReference type="ARBA" id="ARBA00023128"/>
    </source>
</evidence>
<dbReference type="KEGG" id="dci:103517799"/>
<evidence type="ECO:0000256" key="6">
    <source>
        <dbReference type="ARBA" id="ARBA00023274"/>
    </source>
</evidence>
<accession>A0A1S3DG51</accession>
<sequence>MQRELLKVIVRGSEFSAASLPFSHTSVRYKKPIWLGTAPSKKFKVPPRTVIPENEEIELSRLVKNYKTYNKGILAYHAALNAKRSETAPEVIEEQKRIEHEDWEQSNFINNEWNAEVAAEREQRIAKMKEEKILTILAEKEAKELKDKEELERAELEIQAEIENSKTFITRDNIDEHIEKALSSHVDFNFAIDKNENVYQGLKSNPLNSKEVTSDQIAANN</sequence>
<protein>
    <recommendedName>
        <fullName evidence="7">Small ribosomal subunit protein mS26</fullName>
    </recommendedName>
    <alternativeName>
        <fullName evidence="8">28S ribosomal protein S26, mitochondrial</fullName>
    </alternativeName>
</protein>
<proteinExistence type="inferred from homology"/>
<evidence type="ECO:0000313" key="11">
    <source>
        <dbReference type="RefSeq" id="XP_026685577.1"/>
    </source>
</evidence>
<evidence type="ECO:0000256" key="7">
    <source>
        <dbReference type="ARBA" id="ARBA00035138"/>
    </source>
</evidence>
<dbReference type="AlphaFoldDB" id="A0A1S3DG51"/>
<dbReference type="Proteomes" id="UP000079169">
    <property type="component" value="Unplaced"/>
</dbReference>
<dbReference type="PANTHER" id="PTHR21035:SF2">
    <property type="entry name" value="SMALL RIBOSOMAL SUBUNIT PROTEIN MS26"/>
    <property type="match status" value="1"/>
</dbReference>
<keyword evidence="3" id="KW-0809">Transit peptide</keyword>
<dbReference type="CTD" id="64949"/>
<dbReference type="RefSeq" id="XP_026685577.1">
    <property type="nucleotide sequence ID" value="XM_026829776.1"/>
</dbReference>
<evidence type="ECO:0000256" key="9">
    <source>
        <dbReference type="SAM" id="Coils"/>
    </source>
</evidence>
<evidence type="ECO:0000313" key="10">
    <source>
        <dbReference type="Proteomes" id="UP000079169"/>
    </source>
</evidence>
<keyword evidence="6" id="KW-0687">Ribonucleoprotein</keyword>